<evidence type="ECO:0000313" key="1">
    <source>
        <dbReference type="EMBL" id="EKD44802.1"/>
    </source>
</evidence>
<accession>K1Z5K7</accession>
<comment type="caution">
    <text evidence="1">The sequence shown here is derived from an EMBL/GenBank/DDBJ whole genome shotgun (WGS) entry which is preliminary data.</text>
</comment>
<name>K1Z5K7_9BACT</name>
<dbReference type="EMBL" id="AMFJ01028732">
    <property type="protein sequence ID" value="EKD44802.1"/>
    <property type="molecule type" value="Genomic_DNA"/>
</dbReference>
<reference evidence="1" key="1">
    <citation type="journal article" date="2012" name="Science">
        <title>Fermentation, hydrogen, and sulfur metabolism in multiple uncultivated bacterial phyla.</title>
        <authorList>
            <person name="Wrighton K.C."/>
            <person name="Thomas B.C."/>
            <person name="Sharon I."/>
            <person name="Miller C.S."/>
            <person name="Castelle C.J."/>
            <person name="VerBerkmoes N.C."/>
            <person name="Wilkins M.J."/>
            <person name="Hettich R.L."/>
            <person name="Lipton M.S."/>
            <person name="Williams K.H."/>
            <person name="Long P.E."/>
            <person name="Banfield J.F."/>
        </authorList>
    </citation>
    <scope>NUCLEOTIDE SEQUENCE [LARGE SCALE GENOMIC DNA]</scope>
</reference>
<organism evidence="1">
    <name type="scientific">uncultured bacterium</name>
    <name type="common">gcode 4</name>
    <dbReference type="NCBI Taxonomy" id="1234023"/>
    <lineage>
        <taxon>Bacteria</taxon>
        <taxon>environmental samples</taxon>
    </lineage>
</organism>
<proteinExistence type="predicted"/>
<sequence>MALNKYKNYSGPVSLEEENEANFFLLEERNFWGTKKFVGGIKKIYERTVKPDHLFAYQLNITL</sequence>
<dbReference type="AlphaFoldDB" id="K1Z5K7"/>
<protein>
    <submittedName>
        <fullName evidence="1">Uncharacterized protein</fullName>
    </submittedName>
</protein>
<gene>
    <name evidence="1" type="ORF">ACD_71C00001G0003</name>
</gene>